<protein>
    <submittedName>
        <fullName evidence="2">Uncharacterized protein</fullName>
    </submittedName>
</protein>
<feature type="compositionally biased region" description="Acidic residues" evidence="1">
    <location>
        <begin position="1"/>
        <end position="18"/>
    </location>
</feature>
<gene>
    <name evidence="2" type="ORF">J3R30DRAFT_3697289</name>
</gene>
<keyword evidence="3" id="KW-1185">Reference proteome</keyword>
<proteinExistence type="predicted"/>
<feature type="compositionally biased region" description="Basic and acidic residues" evidence="1">
    <location>
        <begin position="74"/>
        <end position="100"/>
    </location>
</feature>
<dbReference type="OrthoDB" id="10370544at2759"/>
<feature type="region of interest" description="Disordered" evidence="1">
    <location>
        <begin position="1"/>
        <end position="100"/>
    </location>
</feature>
<evidence type="ECO:0000313" key="3">
    <source>
        <dbReference type="Proteomes" id="UP001150266"/>
    </source>
</evidence>
<organism evidence="2 3">
    <name type="scientific">Lentinula aciculospora</name>
    <dbReference type="NCBI Taxonomy" id="153920"/>
    <lineage>
        <taxon>Eukaryota</taxon>
        <taxon>Fungi</taxon>
        <taxon>Dikarya</taxon>
        <taxon>Basidiomycota</taxon>
        <taxon>Agaricomycotina</taxon>
        <taxon>Agaricomycetes</taxon>
        <taxon>Agaricomycetidae</taxon>
        <taxon>Agaricales</taxon>
        <taxon>Marasmiineae</taxon>
        <taxon>Omphalotaceae</taxon>
        <taxon>Lentinula</taxon>
    </lineage>
</organism>
<feature type="compositionally biased region" description="Basic and acidic residues" evidence="1">
    <location>
        <begin position="19"/>
        <end position="44"/>
    </location>
</feature>
<dbReference type="AlphaFoldDB" id="A0A9W9DTW7"/>
<evidence type="ECO:0000256" key="1">
    <source>
        <dbReference type="SAM" id="MobiDB-lite"/>
    </source>
</evidence>
<accession>A0A9W9DTW7</accession>
<dbReference type="Proteomes" id="UP001150266">
    <property type="component" value="Unassembled WGS sequence"/>
</dbReference>
<reference evidence="2" key="1">
    <citation type="submission" date="2022-08" db="EMBL/GenBank/DDBJ databases">
        <title>A Global Phylogenomic Analysis of the Shiitake Genus Lentinula.</title>
        <authorList>
            <consortium name="DOE Joint Genome Institute"/>
            <person name="Sierra-Patev S."/>
            <person name="Min B."/>
            <person name="Naranjo-Ortiz M."/>
            <person name="Looney B."/>
            <person name="Konkel Z."/>
            <person name="Slot J.C."/>
            <person name="Sakamoto Y."/>
            <person name="Steenwyk J.L."/>
            <person name="Rokas A."/>
            <person name="Carro J."/>
            <person name="Camarero S."/>
            <person name="Ferreira P."/>
            <person name="Molpeceres G."/>
            <person name="Ruiz-Duenas F.J."/>
            <person name="Serrano A."/>
            <person name="Henrissat B."/>
            <person name="Drula E."/>
            <person name="Hughes K.W."/>
            <person name="Mata J.L."/>
            <person name="Ishikawa N.K."/>
            <person name="Vargas-Isla R."/>
            <person name="Ushijima S."/>
            <person name="Smith C.A."/>
            <person name="Ahrendt S."/>
            <person name="Andreopoulos W."/>
            <person name="He G."/>
            <person name="Labutti K."/>
            <person name="Lipzen A."/>
            <person name="Ng V."/>
            <person name="Riley R."/>
            <person name="Sandor L."/>
            <person name="Barry K."/>
            <person name="Martinez A.T."/>
            <person name="Xiao Y."/>
            <person name="Gibbons J.G."/>
            <person name="Terashima K."/>
            <person name="Grigoriev I.V."/>
            <person name="Hibbett D.S."/>
        </authorList>
    </citation>
    <scope>NUCLEOTIDE SEQUENCE</scope>
    <source>
        <strain evidence="2">JLM2183</strain>
    </source>
</reference>
<name>A0A9W9DTW7_9AGAR</name>
<evidence type="ECO:0000313" key="2">
    <source>
        <dbReference type="EMBL" id="KAJ4485866.1"/>
    </source>
</evidence>
<comment type="caution">
    <text evidence="2">The sequence shown here is derived from an EMBL/GenBank/DDBJ whole genome shotgun (WGS) entry which is preliminary data.</text>
</comment>
<dbReference type="EMBL" id="JAOTPV010000003">
    <property type="protein sequence ID" value="KAJ4485866.1"/>
    <property type="molecule type" value="Genomic_DNA"/>
</dbReference>
<sequence length="100" mass="11009">MSEELAQDEADAEDYDLDYLERGRGGRDDDETTLRGDEHGHPVGEDSVVFEIGDEEEDMTPITAKSSAPARHRPAPERLSGEHAEEERRGLMSESGGGHD</sequence>